<dbReference type="AlphaFoldDB" id="A0A5B7H2Y8"/>
<proteinExistence type="predicted"/>
<accession>A0A5B7H2Y8</accession>
<reference evidence="1 2" key="1">
    <citation type="submission" date="2019-05" db="EMBL/GenBank/DDBJ databases">
        <title>Another draft genome of Portunus trituberculatus and its Hox gene families provides insights of decapod evolution.</title>
        <authorList>
            <person name="Jeong J.-H."/>
            <person name="Song I."/>
            <person name="Kim S."/>
            <person name="Choi T."/>
            <person name="Kim D."/>
            <person name="Ryu S."/>
            <person name="Kim W."/>
        </authorList>
    </citation>
    <scope>NUCLEOTIDE SEQUENCE [LARGE SCALE GENOMIC DNA]</scope>
    <source>
        <tissue evidence="1">Muscle</tissue>
    </source>
</reference>
<evidence type="ECO:0000313" key="1">
    <source>
        <dbReference type="EMBL" id="MPC64035.1"/>
    </source>
</evidence>
<organism evidence="1 2">
    <name type="scientific">Portunus trituberculatus</name>
    <name type="common">Swimming crab</name>
    <name type="synonym">Neptunus trituberculatus</name>
    <dbReference type="NCBI Taxonomy" id="210409"/>
    <lineage>
        <taxon>Eukaryota</taxon>
        <taxon>Metazoa</taxon>
        <taxon>Ecdysozoa</taxon>
        <taxon>Arthropoda</taxon>
        <taxon>Crustacea</taxon>
        <taxon>Multicrustacea</taxon>
        <taxon>Malacostraca</taxon>
        <taxon>Eumalacostraca</taxon>
        <taxon>Eucarida</taxon>
        <taxon>Decapoda</taxon>
        <taxon>Pleocyemata</taxon>
        <taxon>Brachyura</taxon>
        <taxon>Eubrachyura</taxon>
        <taxon>Portunoidea</taxon>
        <taxon>Portunidae</taxon>
        <taxon>Portuninae</taxon>
        <taxon>Portunus</taxon>
    </lineage>
</organism>
<name>A0A5B7H2Y8_PORTR</name>
<gene>
    <name evidence="1" type="ORF">E2C01_058145</name>
</gene>
<sequence>MVYMVLNANTTLREARGFDACEEVRRETIPILALKVIGKWSAPYGQVMLPVVWLRAKGEGMAQAAGLAFSGQQRRI</sequence>
<evidence type="ECO:0000313" key="2">
    <source>
        <dbReference type="Proteomes" id="UP000324222"/>
    </source>
</evidence>
<dbReference type="Proteomes" id="UP000324222">
    <property type="component" value="Unassembled WGS sequence"/>
</dbReference>
<comment type="caution">
    <text evidence="1">The sequence shown here is derived from an EMBL/GenBank/DDBJ whole genome shotgun (WGS) entry which is preliminary data.</text>
</comment>
<dbReference type="EMBL" id="VSRR010021570">
    <property type="protein sequence ID" value="MPC64035.1"/>
    <property type="molecule type" value="Genomic_DNA"/>
</dbReference>
<keyword evidence="2" id="KW-1185">Reference proteome</keyword>
<protein>
    <submittedName>
        <fullName evidence="1">Uncharacterized protein</fullName>
    </submittedName>
</protein>